<gene>
    <name evidence="6" type="ORF">BATDEDRAFT_86182</name>
</gene>
<reference evidence="6 7" key="1">
    <citation type="submission" date="2009-12" db="EMBL/GenBank/DDBJ databases">
        <title>The draft genome of Batrachochytrium dendrobatidis.</title>
        <authorList>
            <consortium name="US DOE Joint Genome Institute (JGI-PGF)"/>
            <person name="Kuo A."/>
            <person name="Salamov A."/>
            <person name="Schmutz J."/>
            <person name="Lucas S."/>
            <person name="Pitluck S."/>
            <person name="Rosenblum E."/>
            <person name="Stajich J."/>
            <person name="Eisen M."/>
            <person name="Grigoriev I.V."/>
        </authorList>
    </citation>
    <scope>NUCLEOTIDE SEQUENCE [LARGE SCALE GENOMIC DNA]</scope>
    <source>
        <strain evidence="7">JAM81 / FGSC 10211</strain>
    </source>
</reference>
<dbReference type="STRING" id="684364.F4NVW4"/>
<proteinExistence type="predicted"/>
<evidence type="ECO:0000313" key="6">
    <source>
        <dbReference type="EMBL" id="EGF82376.1"/>
    </source>
</evidence>
<comment type="subcellular location">
    <subcellularLocation>
        <location evidence="1">Cytoplasm</location>
    </subcellularLocation>
</comment>
<dbReference type="FunFam" id="3.40.250.10:FF:000001">
    <property type="entry name" value="Sulfurtransferase"/>
    <property type="match status" value="1"/>
</dbReference>
<dbReference type="GO" id="GO:0005739">
    <property type="term" value="C:mitochondrion"/>
    <property type="evidence" value="ECO:0000318"/>
    <property type="project" value="GO_Central"/>
</dbReference>
<dbReference type="RefSeq" id="XP_006676903.1">
    <property type="nucleotide sequence ID" value="XM_006676840.1"/>
</dbReference>
<dbReference type="EMBL" id="GL882880">
    <property type="protein sequence ID" value="EGF82376.1"/>
    <property type="molecule type" value="Genomic_DNA"/>
</dbReference>
<keyword evidence="7" id="KW-1185">Reference proteome</keyword>
<protein>
    <recommendedName>
        <fullName evidence="5">Rhodanese domain-containing protein</fullName>
    </recommendedName>
</protein>
<dbReference type="PROSITE" id="PS50206">
    <property type="entry name" value="RHODANESE_3"/>
    <property type="match status" value="2"/>
</dbReference>
<keyword evidence="4" id="KW-0677">Repeat</keyword>
<dbReference type="SMART" id="SM00450">
    <property type="entry name" value="RHOD"/>
    <property type="match status" value="2"/>
</dbReference>
<dbReference type="AlphaFoldDB" id="F4NVW4"/>
<dbReference type="InterPro" id="IPR045078">
    <property type="entry name" value="TST/MPST-like"/>
</dbReference>
<dbReference type="PANTHER" id="PTHR11364:SF27">
    <property type="entry name" value="SULFURTRANSFERASE"/>
    <property type="match status" value="1"/>
</dbReference>
<dbReference type="FunFam" id="3.40.250.10:FF:000015">
    <property type="entry name" value="Sulfurtransferase"/>
    <property type="match status" value="1"/>
</dbReference>
<dbReference type="InterPro" id="IPR036873">
    <property type="entry name" value="Rhodanese-like_dom_sf"/>
</dbReference>
<evidence type="ECO:0000259" key="5">
    <source>
        <dbReference type="PROSITE" id="PS50206"/>
    </source>
</evidence>
<keyword evidence="3" id="KW-0808">Transferase</keyword>
<dbReference type="OrthoDB" id="270167at2759"/>
<dbReference type="PANTHER" id="PTHR11364">
    <property type="entry name" value="THIOSULFATE SULFERTANSFERASE"/>
    <property type="match status" value="1"/>
</dbReference>
<feature type="domain" description="Rhodanese" evidence="5">
    <location>
        <begin position="166"/>
        <end position="281"/>
    </location>
</feature>
<evidence type="ECO:0000256" key="2">
    <source>
        <dbReference type="ARBA" id="ARBA00022490"/>
    </source>
</evidence>
<dbReference type="InParanoid" id="F4NVW4"/>
<evidence type="ECO:0000313" key="7">
    <source>
        <dbReference type="Proteomes" id="UP000007241"/>
    </source>
</evidence>
<dbReference type="GeneID" id="18242360"/>
<name>F4NVW4_BATDJ</name>
<accession>F4NVW4</accession>
<dbReference type="CDD" id="cd01448">
    <property type="entry name" value="TST_Repeat_1"/>
    <property type="match status" value="1"/>
</dbReference>
<sequence length="285" mass="31527">MPTIRNFDTLVSTSWLAENKNKVVILDGSWHMPATQRNPLEEFRQKHIENARFFGIDDICDKATKLPHMLPPAMQFDQQVGDLGISASDHIVIYDTSGIGSACRVYWTFRAFGHSNVSVLDGGLPKWEAEGRLTVSGDTVVEPKVYNSQINPTIVANFKDIRTATTVHNCQVIDARPAGRYYGSDPEPRAGLSSGHIPESRSLPFPMVMDPVTKTFLEPEKLRELCEHRGISLDRPIICTCGSGITASILYLAFERAGVTDLSVYDGSWTEYASIPGVLISKVNI</sequence>
<dbReference type="Proteomes" id="UP000007241">
    <property type="component" value="Unassembled WGS sequence"/>
</dbReference>
<dbReference type="GO" id="GO:0016784">
    <property type="term" value="F:3-mercaptopyruvate sulfurtransferase activity"/>
    <property type="evidence" value="ECO:0000318"/>
    <property type="project" value="GO_Central"/>
</dbReference>
<dbReference type="HOGENOM" id="CLU_031618_3_0_1"/>
<dbReference type="CDD" id="cd01449">
    <property type="entry name" value="TST_Repeat_2"/>
    <property type="match status" value="1"/>
</dbReference>
<organism evidence="6 7">
    <name type="scientific">Batrachochytrium dendrobatidis (strain JAM81 / FGSC 10211)</name>
    <name type="common">Frog chytrid fungus</name>
    <dbReference type="NCBI Taxonomy" id="684364"/>
    <lineage>
        <taxon>Eukaryota</taxon>
        <taxon>Fungi</taxon>
        <taxon>Fungi incertae sedis</taxon>
        <taxon>Chytridiomycota</taxon>
        <taxon>Chytridiomycota incertae sedis</taxon>
        <taxon>Chytridiomycetes</taxon>
        <taxon>Rhizophydiales</taxon>
        <taxon>Rhizophydiales incertae sedis</taxon>
        <taxon>Batrachochytrium</taxon>
    </lineage>
</organism>
<evidence type="ECO:0000256" key="1">
    <source>
        <dbReference type="ARBA" id="ARBA00004496"/>
    </source>
</evidence>
<dbReference type="Gene3D" id="3.40.250.10">
    <property type="entry name" value="Rhodanese-like domain"/>
    <property type="match status" value="2"/>
</dbReference>
<dbReference type="OMA" id="NNNWFAS"/>
<feature type="domain" description="Rhodanese" evidence="5">
    <location>
        <begin position="19"/>
        <end position="136"/>
    </location>
</feature>
<dbReference type="GO" id="GO:0004792">
    <property type="term" value="F:thiosulfate-cyanide sulfurtransferase activity"/>
    <property type="evidence" value="ECO:0000318"/>
    <property type="project" value="GO_Central"/>
</dbReference>
<evidence type="ECO:0000256" key="3">
    <source>
        <dbReference type="ARBA" id="ARBA00022679"/>
    </source>
</evidence>
<dbReference type="FunCoup" id="F4NVW4">
    <property type="interactions" value="281"/>
</dbReference>
<evidence type="ECO:0000256" key="4">
    <source>
        <dbReference type="ARBA" id="ARBA00022737"/>
    </source>
</evidence>
<dbReference type="InterPro" id="IPR001763">
    <property type="entry name" value="Rhodanese-like_dom"/>
</dbReference>
<dbReference type="SUPFAM" id="SSF52821">
    <property type="entry name" value="Rhodanese/Cell cycle control phosphatase"/>
    <property type="match status" value="2"/>
</dbReference>
<dbReference type="Pfam" id="PF00581">
    <property type="entry name" value="Rhodanese"/>
    <property type="match status" value="2"/>
</dbReference>
<keyword evidence="2" id="KW-0963">Cytoplasm</keyword>